<dbReference type="PANTHER" id="PTHR32246">
    <property type="entry name" value="INGRESSION PROTEIN FIC1"/>
    <property type="match status" value="1"/>
</dbReference>
<dbReference type="Gene3D" id="2.60.40.150">
    <property type="entry name" value="C2 domain"/>
    <property type="match status" value="1"/>
</dbReference>
<keyword evidence="3" id="KW-1185">Reference proteome</keyword>
<dbReference type="InterPro" id="IPR035892">
    <property type="entry name" value="C2_domain_sf"/>
</dbReference>
<reference evidence="2 3" key="1">
    <citation type="submission" date="2019-07" db="EMBL/GenBank/DDBJ databases">
        <title>WGS assembly of Gossypium mustelinum.</title>
        <authorList>
            <person name="Chen Z.J."/>
            <person name="Sreedasyam A."/>
            <person name="Ando A."/>
            <person name="Song Q."/>
            <person name="De L."/>
            <person name="Hulse-Kemp A."/>
            <person name="Ding M."/>
            <person name="Ye W."/>
            <person name="Kirkbride R."/>
            <person name="Jenkins J."/>
            <person name="Plott C."/>
            <person name="Lovell J."/>
            <person name="Lin Y.-M."/>
            <person name="Vaughn R."/>
            <person name="Liu B."/>
            <person name="Li W."/>
            <person name="Simpson S."/>
            <person name="Scheffler B."/>
            <person name="Saski C."/>
            <person name="Grover C."/>
            <person name="Hu G."/>
            <person name="Conover J."/>
            <person name="Carlson J."/>
            <person name="Shu S."/>
            <person name="Boston L."/>
            <person name="Williams M."/>
            <person name="Peterson D."/>
            <person name="Mcgee K."/>
            <person name="Jones D."/>
            <person name="Wendel J."/>
            <person name="Stelly D."/>
            <person name="Grimwood J."/>
            <person name="Schmutz J."/>
        </authorList>
    </citation>
    <scope>NUCLEOTIDE SEQUENCE [LARGE SCALE GENOMIC DNA]</scope>
    <source>
        <strain evidence="2">1408120.09</strain>
    </source>
</reference>
<protein>
    <recommendedName>
        <fullName evidence="1">C2 domain-containing protein</fullName>
    </recommendedName>
</protein>
<dbReference type="Pfam" id="PF00168">
    <property type="entry name" value="C2"/>
    <property type="match status" value="1"/>
</dbReference>
<evidence type="ECO:0000313" key="3">
    <source>
        <dbReference type="Proteomes" id="UP000323597"/>
    </source>
</evidence>
<dbReference type="Proteomes" id="UP000323597">
    <property type="component" value="Chromosome A11"/>
</dbReference>
<feature type="domain" description="C2" evidence="1">
    <location>
        <begin position="6"/>
        <end position="90"/>
    </location>
</feature>
<dbReference type="PANTHER" id="PTHR32246:SF156">
    <property type="entry name" value="LIPID-BINDING FAMILY PROTEIN, PUTATIVE-RELATED"/>
    <property type="match status" value="1"/>
</dbReference>
<sequence>MEKIYVLEITLISAQGLKERPGTNTSHQMKTYALAWNDSSFELRTCIDRDGNENPTWKDQFPFKVSSDFLSHETSGVSIEIFAVGFLRDTLIQGVLNFDMAVFDGADVPAFNGVSAISFHNDSTTSSLSPASTASREWDGIIQGVKKSNHMKSSASCGKLYCEMETPSKADRLSPFIFNRAESFNEGKLVNVRSILALED</sequence>
<dbReference type="AlphaFoldDB" id="A0A5D2X4T8"/>
<dbReference type="SUPFAM" id="SSF49562">
    <property type="entry name" value="C2 domain (Calcium/lipid-binding domain, CaLB)"/>
    <property type="match status" value="1"/>
</dbReference>
<dbReference type="EMBL" id="CM017646">
    <property type="protein sequence ID" value="TYJ08896.1"/>
    <property type="molecule type" value="Genomic_DNA"/>
</dbReference>
<organism evidence="2 3">
    <name type="scientific">Gossypium mustelinum</name>
    <name type="common">Cotton</name>
    <name type="synonym">Gossypium caicoense</name>
    <dbReference type="NCBI Taxonomy" id="34275"/>
    <lineage>
        <taxon>Eukaryota</taxon>
        <taxon>Viridiplantae</taxon>
        <taxon>Streptophyta</taxon>
        <taxon>Embryophyta</taxon>
        <taxon>Tracheophyta</taxon>
        <taxon>Spermatophyta</taxon>
        <taxon>Magnoliopsida</taxon>
        <taxon>eudicotyledons</taxon>
        <taxon>Gunneridae</taxon>
        <taxon>Pentapetalae</taxon>
        <taxon>rosids</taxon>
        <taxon>malvids</taxon>
        <taxon>Malvales</taxon>
        <taxon>Malvaceae</taxon>
        <taxon>Malvoideae</taxon>
        <taxon>Gossypium</taxon>
    </lineage>
</organism>
<accession>A0A5D2X4T8</accession>
<name>A0A5D2X4T8_GOSMU</name>
<dbReference type="InterPro" id="IPR000008">
    <property type="entry name" value="C2_dom"/>
</dbReference>
<gene>
    <name evidence="2" type="ORF">E1A91_A11G103600v1</name>
</gene>
<evidence type="ECO:0000259" key="1">
    <source>
        <dbReference type="Pfam" id="PF00168"/>
    </source>
</evidence>
<evidence type="ECO:0000313" key="2">
    <source>
        <dbReference type="EMBL" id="TYJ08896.1"/>
    </source>
</evidence>
<proteinExistence type="predicted"/>